<dbReference type="GO" id="GO:0003677">
    <property type="term" value="F:DNA binding"/>
    <property type="evidence" value="ECO:0007669"/>
    <property type="project" value="InterPro"/>
</dbReference>
<evidence type="ECO:0000313" key="7">
    <source>
        <dbReference type="EMBL" id="PIS04580.1"/>
    </source>
</evidence>
<evidence type="ECO:0000256" key="2">
    <source>
        <dbReference type="ARBA" id="ARBA00023015"/>
    </source>
</evidence>
<dbReference type="CDD" id="cd06171">
    <property type="entry name" value="Sigma70_r4"/>
    <property type="match status" value="1"/>
</dbReference>
<dbReference type="InterPro" id="IPR036388">
    <property type="entry name" value="WH-like_DNA-bd_sf"/>
</dbReference>
<organism evidence="7 8">
    <name type="scientific">Candidatus Buchananbacteria bacterium CG10_big_fil_rev_8_21_14_0_10_42_9</name>
    <dbReference type="NCBI Taxonomy" id="1974526"/>
    <lineage>
        <taxon>Bacteria</taxon>
        <taxon>Candidatus Buchananiibacteriota</taxon>
    </lineage>
</organism>
<dbReference type="InterPro" id="IPR007627">
    <property type="entry name" value="RNA_pol_sigma70_r2"/>
</dbReference>
<dbReference type="SUPFAM" id="SSF88946">
    <property type="entry name" value="Sigma2 domain of RNA polymerase sigma factors"/>
    <property type="match status" value="1"/>
</dbReference>
<dbReference type="GO" id="GO:0016987">
    <property type="term" value="F:sigma factor activity"/>
    <property type="evidence" value="ECO:0007669"/>
    <property type="project" value="UniProtKB-KW"/>
</dbReference>
<protein>
    <recommendedName>
        <fullName evidence="9">RNA polymerase subunit sigma-24</fullName>
    </recommendedName>
</protein>
<name>A0A2H0W1S7_9BACT</name>
<evidence type="ECO:0000259" key="6">
    <source>
        <dbReference type="Pfam" id="PF08281"/>
    </source>
</evidence>
<feature type="domain" description="RNA polymerase sigma factor 70 region 4 type 2" evidence="6">
    <location>
        <begin position="128"/>
        <end position="176"/>
    </location>
</feature>
<evidence type="ECO:0000256" key="1">
    <source>
        <dbReference type="ARBA" id="ARBA00010641"/>
    </source>
</evidence>
<dbReference type="PANTHER" id="PTHR43133">
    <property type="entry name" value="RNA POLYMERASE ECF-TYPE SIGMA FACTO"/>
    <property type="match status" value="1"/>
</dbReference>
<sequence length="186" mass="21953">MTGNFNTDPADLMERAKQGDSDAFGQLYELYYVPVFRYIYYRLPDKEEAENLTQTVFIKVFKSVGRFKYQGKSPLAYFFTVARNSITDYWRKKREVKLNDPEVVFQRMADDRRSEAELTEIKDMATKIKDAIYNLTEEQQEVMILKFVNEFSNKEIAEVTGKKEGAIRQLQCRALKVLRQEFKDAY</sequence>
<dbReference type="Pfam" id="PF04542">
    <property type="entry name" value="Sigma70_r2"/>
    <property type="match status" value="1"/>
</dbReference>
<dbReference type="SUPFAM" id="SSF88659">
    <property type="entry name" value="Sigma3 and sigma4 domains of RNA polymerase sigma factors"/>
    <property type="match status" value="1"/>
</dbReference>
<gene>
    <name evidence="7" type="ORF">COT81_05790</name>
</gene>
<dbReference type="Proteomes" id="UP000230935">
    <property type="component" value="Unassembled WGS sequence"/>
</dbReference>
<proteinExistence type="inferred from homology"/>
<keyword evidence="4" id="KW-0804">Transcription</keyword>
<keyword evidence="3" id="KW-0731">Sigma factor</keyword>
<dbReference type="PANTHER" id="PTHR43133:SF57">
    <property type="entry name" value="RNA POLYMERASE SIGMA-70 FACTOR"/>
    <property type="match status" value="1"/>
</dbReference>
<dbReference type="Gene3D" id="1.10.10.10">
    <property type="entry name" value="Winged helix-like DNA-binding domain superfamily/Winged helix DNA-binding domain"/>
    <property type="match status" value="1"/>
</dbReference>
<evidence type="ECO:0000259" key="5">
    <source>
        <dbReference type="Pfam" id="PF04542"/>
    </source>
</evidence>
<evidence type="ECO:0000256" key="3">
    <source>
        <dbReference type="ARBA" id="ARBA00023082"/>
    </source>
</evidence>
<dbReference type="NCBIfam" id="TIGR02937">
    <property type="entry name" value="sigma70-ECF"/>
    <property type="match status" value="1"/>
</dbReference>
<dbReference type="Pfam" id="PF08281">
    <property type="entry name" value="Sigma70_r4_2"/>
    <property type="match status" value="1"/>
</dbReference>
<accession>A0A2H0W1S7</accession>
<feature type="domain" description="RNA polymerase sigma-70 region 2" evidence="5">
    <location>
        <begin position="27"/>
        <end position="94"/>
    </location>
</feature>
<reference evidence="8" key="1">
    <citation type="submission" date="2017-09" db="EMBL/GenBank/DDBJ databases">
        <title>Depth-based differentiation of microbial function through sediment-hosted aquifers and enrichment of novel symbionts in the deep terrestrial subsurface.</title>
        <authorList>
            <person name="Probst A.J."/>
            <person name="Ladd B."/>
            <person name="Jarett J.K."/>
            <person name="Geller-Mcgrath D.E."/>
            <person name="Sieber C.M.K."/>
            <person name="Emerson J.B."/>
            <person name="Anantharaman K."/>
            <person name="Thomas B.C."/>
            <person name="Malmstrom R."/>
            <person name="Stieglmeier M."/>
            <person name="Klingl A."/>
            <person name="Woyke T."/>
            <person name="Ryan C.M."/>
            <person name="Banfield J.F."/>
        </authorList>
    </citation>
    <scope>NUCLEOTIDE SEQUENCE [LARGE SCALE GENOMIC DNA]</scope>
</reference>
<comment type="caution">
    <text evidence="7">The sequence shown here is derived from an EMBL/GenBank/DDBJ whole genome shotgun (WGS) entry which is preliminary data.</text>
</comment>
<dbReference type="GO" id="GO:0006352">
    <property type="term" value="P:DNA-templated transcription initiation"/>
    <property type="evidence" value="ECO:0007669"/>
    <property type="project" value="InterPro"/>
</dbReference>
<evidence type="ECO:0008006" key="9">
    <source>
        <dbReference type="Google" id="ProtNLM"/>
    </source>
</evidence>
<dbReference type="InterPro" id="IPR013249">
    <property type="entry name" value="RNA_pol_sigma70_r4_t2"/>
</dbReference>
<keyword evidence="2" id="KW-0805">Transcription regulation</keyword>
<comment type="similarity">
    <text evidence="1">Belongs to the sigma-70 factor family. ECF subfamily.</text>
</comment>
<dbReference type="InterPro" id="IPR013325">
    <property type="entry name" value="RNA_pol_sigma_r2"/>
</dbReference>
<dbReference type="InterPro" id="IPR013324">
    <property type="entry name" value="RNA_pol_sigma_r3/r4-like"/>
</dbReference>
<dbReference type="InterPro" id="IPR014284">
    <property type="entry name" value="RNA_pol_sigma-70_dom"/>
</dbReference>
<dbReference type="Gene3D" id="1.10.1740.10">
    <property type="match status" value="1"/>
</dbReference>
<evidence type="ECO:0000313" key="8">
    <source>
        <dbReference type="Proteomes" id="UP000230935"/>
    </source>
</evidence>
<dbReference type="EMBL" id="PEZZ01000049">
    <property type="protein sequence ID" value="PIS04580.1"/>
    <property type="molecule type" value="Genomic_DNA"/>
</dbReference>
<evidence type="ECO:0000256" key="4">
    <source>
        <dbReference type="ARBA" id="ARBA00023163"/>
    </source>
</evidence>
<dbReference type="AlphaFoldDB" id="A0A2H0W1S7"/>
<dbReference type="InterPro" id="IPR039425">
    <property type="entry name" value="RNA_pol_sigma-70-like"/>
</dbReference>